<evidence type="ECO:0000313" key="4">
    <source>
        <dbReference type="Proteomes" id="UP000051236"/>
    </source>
</evidence>
<evidence type="ECO:0000313" key="3">
    <source>
        <dbReference type="EMBL" id="KRM32832.1"/>
    </source>
</evidence>
<dbReference type="PIRSF" id="PIRSF000883">
    <property type="entry name" value="Pesterase_MJ0912"/>
    <property type="match status" value="1"/>
</dbReference>
<dbReference type="STRING" id="1423734.FC83_GL000236"/>
<dbReference type="InterPro" id="IPR050126">
    <property type="entry name" value="Ap4A_hydrolase"/>
</dbReference>
<dbReference type="InterPro" id="IPR029052">
    <property type="entry name" value="Metallo-depent_PP-like"/>
</dbReference>
<sequence length="257" mass="28676">MKVAALYDIHGNYPALEAVLTELTYVKPDIIVIGGDIVSGPMSAQTLDRLLALRKSSNVIFIRGNGDRKVVAASKRIKRGPLTNLSSPGKAKQYWVAQQLTQHQLAFLENLKPTASIPLRSIGDTLFCHATPYSDSDVFTPKSDARIVAKLFSRVPEPIVVCGHTHLQFKLKIGQKTIYNAGSVGMPFAEQPGAYWLLLDSNQHKIQFKRTAYALDRAAEILRTSGDSQIEFFIERKLRHIPTPQVAMRMLHKMVLR</sequence>
<feature type="domain" description="Calcineurin-like phosphoesterase" evidence="2">
    <location>
        <begin position="1"/>
        <end position="197"/>
    </location>
</feature>
<dbReference type="InterPro" id="IPR024654">
    <property type="entry name" value="Calcineurin-like_PHP_lpxH"/>
</dbReference>
<dbReference type="SUPFAM" id="SSF56300">
    <property type="entry name" value="Metallo-dependent phosphatases"/>
    <property type="match status" value="1"/>
</dbReference>
<organism evidence="3 4">
    <name type="scientific">Agrilactobacillus composti DSM 18527 = JCM 14202</name>
    <dbReference type="NCBI Taxonomy" id="1423734"/>
    <lineage>
        <taxon>Bacteria</taxon>
        <taxon>Bacillati</taxon>
        <taxon>Bacillota</taxon>
        <taxon>Bacilli</taxon>
        <taxon>Lactobacillales</taxon>
        <taxon>Lactobacillaceae</taxon>
        <taxon>Agrilactobacillus</taxon>
    </lineage>
</organism>
<keyword evidence="4" id="KW-1185">Reference proteome</keyword>
<protein>
    <submittedName>
        <fullName evidence="3">Metallophosphoesterase</fullName>
    </submittedName>
</protein>
<dbReference type="Gene3D" id="3.60.21.10">
    <property type="match status" value="1"/>
</dbReference>
<dbReference type="AlphaFoldDB" id="X0QPU8"/>
<dbReference type="PATRIC" id="fig|1423734.3.peg.236"/>
<dbReference type="RefSeq" id="WP_035453934.1">
    <property type="nucleotide sequence ID" value="NZ_AZGA01000066.1"/>
</dbReference>
<dbReference type="CDD" id="cd00838">
    <property type="entry name" value="MPP_superfamily"/>
    <property type="match status" value="1"/>
</dbReference>
<dbReference type="PANTHER" id="PTHR42850:SF2">
    <property type="entry name" value="BLL5683 PROTEIN"/>
    <property type="match status" value="1"/>
</dbReference>
<dbReference type="PANTHER" id="PTHR42850">
    <property type="entry name" value="METALLOPHOSPHOESTERASE"/>
    <property type="match status" value="1"/>
</dbReference>
<dbReference type="GO" id="GO:0005737">
    <property type="term" value="C:cytoplasm"/>
    <property type="evidence" value="ECO:0007669"/>
    <property type="project" value="TreeGrafter"/>
</dbReference>
<dbReference type="OrthoDB" id="9813918at2"/>
<gene>
    <name evidence="3" type="ORF">FC83_GL000236</name>
</gene>
<proteinExistence type="inferred from homology"/>
<accession>X0QPU8</accession>
<evidence type="ECO:0000259" key="2">
    <source>
        <dbReference type="Pfam" id="PF12850"/>
    </source>
</evidence>
<evidence type="ECO:0000256" key="1">
    <source>
        <dbReference type="ARBA" id="ARBA00008950"/>
    </source>
</evidence>
<dbReference type="Pfam" id="PF12850">
    <property type="entry name" value="Metallophos_2"/>
    <property type="match status" value="1"/>
</dbReference>
<name>X0QPU8_9LACO</name>
<comment type="similarity">
    <text evidence="1">Belongs to the metallophosphoesterase superfamily. YfcE family.</text>
</comment>
<dbReference type="EMBL" id="AZGA01000066">
    <property type="protein sequence ID" value="KRM32832.1"/>
    <property type="molecule type" value="Genomic_DNA"/>
</dbReference>
<dbReference type="InterPro" id="IPR011152">
    <property type="entry name" value="Pesterase_MJ0912"/>
</dbReference>
<comment type="caution">
    <text evidence="3">The sequence shown here is derived from an EMBL/GenBank/DDBJ whole genome shotgun (WGS) entry which is preliminary data.</text>
</comment>
<dbReference type="GO" id="GO:0016791">
    <property type="term" value="F:phosphatase activity"/>
    <property type="evidence" value="ECO:0007669"/>
    <property type="project" value="TreeGrafter"/>
</dbReference>
<dbReference type="eggNOG" id="COG0639">
    <property type="taxonomic scope" value="Bacteria"/>
</dbReference>
<dbReference type="Proteomes" id="UP000051236">
    <property type="component" value="Unassembled WGS sequence"/>
</dbReference>
<reference evidence="3 4" key="1">
    <citation type="journal article" date="2015" name="Genome Announc.">
        <title>Expanding the biotechnology potential of lactobacilli through comparative genomics of 213 strains and associated genera.</title>
        <authorList>
            <person name="Sun Z."/>
            <person name="Harris H.M."/>
            <person name="McCann A."/>
            <person name="Guo C."/>
            <person name="Argimon S."/>
            <person name="Zhang W."/>
            <person name="Yang X."/>
            <person name="Jeffery I.B."/>
            <person name="Cooney J.C."/>
            <person name="Kagawa T.F."/>
            <person name="Liu W."/>
            <person name="Song Y."/>
            <person name="Salvetti E."/>
            <person name="Wrobel A."/>
            <person name="Rasinkangas P."/>
            <person name="Parkhill J."/>
            <person name="Rea M.C."/>
            <person name="O'Sullivan O."/>
            <person name="Ritari J."/>
            <person name="Douillard F.P."/>
            <person name="Paul Ross R."/>
            <person name="Yang R."/>
            <person name="Briner A.E."/>
            <person name="Felis G.E."/>
            <person name="de Vos W.M."/>
            <person name="Barrangou R."/>
            <person name="Klaenhammer T.R."/>
            <person name="Caufield P.W."/>
            <person name="Cui Y."/>
            <person name="Zhang H."/>
            <person name="O'Toole P.W."/>
        </authorList>
    </citation>
    <scope>NUCLEOTIDE SEQUENCE [LARGE SCALE GENOMIC DNA]</scope>
    <source>
        <strain evidence="3 4">DSM 18527</strain>
    </source>
</reference>